<evidence type="ECO:0000313" key="3">
    <source>
        <dbReference type="Proteomes" id="UP000004994"/>
    </source>
</evidence>
<reference evidence="2" key="2">
    <citation type="submission" date="2019-01" db="UniProtKB">
        <authorList>
            <consortium name="EnsemblPlants"/>
        </authorList>
    </citation>
    <scope>IDENTIFICATION</scope>
    <source>
        <strain evidence="2">cv. Heinz 1706</strain>
    </source>
</reference>
<feature type="compositionally biased region" description="Basic and acidic residues" evidence="1">
    <location>
        <begin position="56"/>
        <end position="71"/>
    </location>
</feature>
<dbReference type="Proteomes" id="UP000004994">
    <property type="component" value="Chromosome 8"/>
</dbReference>
<dbReference type="AlphaFoldDB" id="A0A3Q7HLY9"/>
<evidence type="ECO:0000256" key="1">
    <source>
        <dbReference type="SAM" id="MobiDB-lite"/>
    </source>
</evidence>
<dbReference type="InParanoid" id="A0A3Q7HLY9"/>
<proteinExistence type="predicted"/>
<feature type="compositionally biased region" description="Basic residues" evidence="1">
    <location>
        <begin position="26"/>
        <end position="44"/>
    </location>
</feature>
<dbReference type="EnsemblPlants" id="Solyc08g015698.1.1">
    <property type="protein sequence ID" value="Solyc08g015698.1.1"/>
    <property type="gene ID" value="Solyc08g015698.1"/>
</dbReference>
<keyword evidence="3" id="KW-1185">Reference proteome</keyword>
<dbReference type="STRING" id="4081.A0A3Q7HLY9"/>
<reference evidence="2" key="1">
    <citation type="journal article" date="2012" name="Nature">
        <title>The tomato genome sequence provides insights into fleshy fruit evolution.</title>
        <authorList>
            <consortium name="Tomato Genome Consortium"/>
        </authorList>
    </citation>
    <scope>NUCLEOTIDE SEQUENCE [LARGE SCALE GENOMIC DNA]</scope>
    <source>
        <strain evidence="2">cv. Heinz 1706</strain>
    </source>
</reference>
<evidence type="ECO:0000313" key="2">
    <source>
        <dbReference type="EnsemblPlants" id="Solyc08g015698.1.1"/>
    </source>
</evidence>
<organism evidence="2">
    <name type="scientific">Solanum lycopersicum</name>
    <name type="common">Tomato</name>
    <name type="synonym">Lycopersicon esculentum</name>
    <dbReference type="NCBI Taxonomy" id="4081"/>
    <lineage>
        <taxon>Eukaryota</taxon>
        <taxon>Viridiplantae</taxon>
        <taxon>Streptophyta</taxon>
        <taxon>Embryophyta</taxon>
        <taxon>Tracheophyta</taxon>
        <taxon>Spermatophyta</taxon>
        <taxon>Magnoliopsida</taxon>
        <taxon>eudicotyledons</taxon>
        <taxon>Gunneridae</taxon>
        <taxon>Pentapetalae</taxon>
        <taxon>asterids</taxon>
        <taxon>lamiids</taxon>
        <taxon>Solanales</taxon>
        <taxon>Solanaceae</taxon>
        <taxon>Solanoideae</taxon>
        <taxon>Solaneae</taxon>
        <taxon>Solanum</taxon>
        <taxon>Solanum subgen. Lycopersicon</taxon>
    </lineage>
</organism>
<name>A0A3Q7HLY9_SOLLC</name>
<accession>A0A3Q7HLY9</accession>
<dbReference type="Gramene" id="Solyc08g015698.1.1">
    <property type="protein sequence ID" value="Solyc08g015698.1.1"/>
    <property type="gene ID" value="Solyc08g015698.1"/>
</dbReference>
<protein>
    <recommendedName>
        <fullName evidence="4">Reverse transcriptase Ty1/copia-type domain-containing protein</fullName>
    </recommendedName>
</protein>
<feature type="region of interest" description="Disordered" evidence="1">
    <location>
        <begin position="25"/>
        <end position="85"/>
    </location>
</feature>
<dbReference type="CDD" id="cd09272">
    <property type="entry name" value="RNase_HI_RT_Ty1"/>
    <property type="match status" value="1"/>
</dbReference>
<evidence type="ECO:0008006" key="4">
    <source>
        <dbReference type="Google" id="ProtNLM"/>
    </source>
</evidence>
<dbReference type="PANTHER" id="PTHR11439:SF467">
    <property type="entry name" value="INTEGRASE CATALYTIC DOMAIN-CONTAINING PROTEIN"/>
    <property type="match status" value="1"/>
</dbReference>
<dbReference type="PANTHER" id="PTHR11439">
    <property type="entry name" value="GAG-POL-RELATED RETROTRANSPOSON"/>
    <property type="match status" value="1"/>
</dbReference>
<sequence>MESKLALADSTAQATHTALYVAGKRGGGRLNRRGVHRGGGKRWQHSLDHNSSSGRSRPDQDNKRGVDRMAESKTAPTPMVARPPSTLDNIQYAVNRVSQSIHAPTEQKFQALKQILRYLKGSSRRGLLFQKRNLELSVYSDSDWVNDKDDRCFATGYLLFLGPNLIYWCTKKQTRVSRSSTKADYRAMAARVAEAMWLHHITDALGLPPF</sequence>